<comment type="caution">
    <text evidence="1">The sequence shown here is derived from an EMBL/GenBank/DDBJ whole genome shotgun (WGS) entry which is preliminary data.</text>
</comment>
<dbReference type="EMBL" id="JBHSWD010000001">
    <property type="protein sequence ID" value="MFC6591687.1"/>
    <property type="molecule type" value="Genomic_DNA"/>
</dbReference>
<evidence type="ECO:0000313" key="1">
    <source>
        <dbReference type="EMBL" id="MFC6591687.1"/>
    </source>
</evidence>
<reference evidence="2" key="1">
    <citation type="journal article" date="2019" name="Int. J. Syst. Evol. Microbiol.">
        <title>The Global Catalogue of Microorganisms (GCM) 10K type strain sequencing project: providing services to taxonomists for standard genome sequencing and annotation.</title>
        <authorList>
            <consortium name="The Broad Institute Genomics Platform"/>
            <consortium name="The Broad Institute Genome Sequencing Center for Infectious Disease"/>
            <person name="Wu L."/>
            <person name="Ma J."/>
        </authorList>
    </citation>
    <scope>NUCLEOTIDE SEQUENCE [LARGE SCALE GENOMIC DNA]</scope>
    <source>
        <strain evidence="2">CGMCC 1.15772</strain>
    </source>
</reference>
<protein>
    <recommendedName>
        <fullName evidence="3">Phage portal protein</fullName>
    </recommendedName>
</protein>
<proteinExistence type="predicted"/>
<evidence type="ECO:0000313" key="2">
    <source>
        <dbReference type="Proteomes" id="UP001596297"/>
    </source>
</evidence>
<gene>
    <name evidence="1" type="ORF">ACFP81_06455</name>
</gene>
<keyword evidence="2" id="KW-1185">Reference proteome</keyword>
<dbReference type="Proteomes" id="UP001596297">
    <property type="component" value="Unassembled WGS sequence"/>
</dbReference>
<sequence length="442" mass="47237">MTLNKMEVEAAARSMAREAQARAIMSDDLDGVLAALFPGDADFVKRNGNVSNELMRGAGEIADAVSAAAINWTTDSDDDSGVEQFLNKTLVRLLAVEALVSGKMALFPRMTESGALDMAVLSGYLHPVLSRDNALTVEALLQVLPVLDGDSVAFQVRRYSPGLLEVFPPVAEWQEFEKGQPDTYPQPHAAGRLPVAFIVVRRDARRYPSGLVAECGPAFLRYLKTAVNRNAVQEIAGWPERVVQSDKYLALQLGEVQPPPGVSREAILEQLRRVAPRQLKLLGTSDTYAVQDGVDPAPHMAAEMADKQALLDLLRSPDLSGGNLSGVALAERQTKARALISDLCDSVAWLATDAARLAAGLPGSNVPEDVQASVTPRWATDNAARVQQVGDLYSKAAIPKSVALQELQTAGFGSITDEMIQAAQDAEAADLMPDLGGDEDAG</sequence>
<evidence type="ECO:0008006" key="3">
    <source>
        <dbReference type="Google" id="ProtNLM"/>
    </source>
</evidence>
<accession>A0ABW1YDW5</accession>
<name>A0ABW1YDW5_9DEIO</name>
<dbReference type="RefSeq" id="WP_380082693.1">
    <property type="nucleotide sequence ID" value="NZ_JBHSWD010000001.1"/>
</dbReference>
<organism evidence="1 2">
    <name type="scientific">Deinococcus lacus</name>
    <dbReference type="NCBI Taxonomy" id="392561"/>
    <lineage>
        <taxon>Bacteria</taxon>
        <taxon>Thermotogati</taxon>
        <taxon>Deinococcota</taxon>
        <taxon>Deinococci</taxon>
        <taxon>Deinococcales</taxon>
        <taxon>Deinococcaceae</taxon>
        <taxon>Deinococcus</taxon>
    </lineage>
</organism>